<comment type="caution">
    <text evidence="3">The sequence shown here is derived from an EMBL/GenBank/DDBJ whole genome shotgun (WGS) entry which is preliminary data.</text>
</comment>
<evidence type="ECO:0000313" key="4">
    <source>
        <dbReference type="Proteomes" id="UP001295684"/>
    </source>
</evidence>
<dbReference type="AlphaFoldDB" id="A0AAD1XRF4"/>
<dbReference type="Pfam" id="PF00226">
    <property type="entry name" value="DnaJ"/>
    <property type="match status" value="1"/>
</dbReference>
<reference evidence="3" key="1">
    <citation type="submission" date="2023-07" db="EMBL/GenBank/DDBJ databases">
        <authorList>
            <consortium name="AG Swart"/>
            <person name="Singh M."/>
            <person name="Singh A."/>
            <person name="Seah K."/>
            <person name="Emmerich C."/>
        </authorList>
    </citation>
    <scope>NUCLEOTIDE SEQUENCE</scope>
    <source>
        <strain evidence="3">DP1</strain>
    </source>
</reference>
<dbReference type="SUPFAM" id="SSF46565">
    <property type="entry name" value="Chaperone J-domain"/>
    <property type="match status" value="1"/>
</dbReference>
<dbReference type="EMBL" id="CAMPGE010019154">
    <property type="protein sequence ID" value="CAI2377508.1"/>
    <property type="molecule type" value="Genomic_DNA"/>
</dbReference>
<keyword evidence="1" id="KW-0812">Transmembrane</keyword>
<dbReference type="GO" id="GO:0005783">
    <property type="term" value="C:endoplasmic reticulum"/>
    <property type="evidence" value="ECO:0007669"/>
    <property type="project" value="UniProtKB-ARBA"/>
</dbReference>
<evidence type="ECO:0000256" key="1">
    <source>
        <dbReference type="SAM" id="Phobius"/>
    </source>
</evidence>
<dbReference type="InterPro" id="IPR018253">
    <property type="entry name" value="DnaJ_domain_CS"/>
</dbReference>
<evidence type="ECO:0000313" key="3">
    <source>
        <dbReference type="EMBL" id="CAI2377508.1"/>
    </source>
</evidence>
<dbReference type="SMART" id="SM00271">
    <property type="entry name" value="DnaJ"/>
    <property type="match status" value="1"/>
</dbReference>
<dbReference type="Proteomes" id="UP001295684">
    <property type="component" value="Unassembled WGS sequence"/>
</dbReference>
<dbReference type="PROSITE" id="PS00636">
    <property type="entry name" value="DNAJ_1"/>
    <property type="match status" value="1"/>
</dbReference>
<protein>
    <recommendedName>
        <fullName evidence="2">J domain-containing protein</fullName>
    </recommendedName>
</protein>
<feature type="transmembrane region" description="Helical" evidence="1">
    <location>
        <begin position="220"/>
        <end position="239"/>
    </location>
</feature>
<evidence type="ECO:0000259" key="2">
    <source>
        <dbReference type="PROSITE" id="PS50076"/>
    </source>
</evidence>
<dbReference type="PRINTS" id="PR00625">
    <property type="entry name" value="JDOMAIN"/>
</dbReference>
<name>A0AAD1XRF4_EUPCR</name>
<gene>
    <name evidence="3" type="ORF">ECRASSUSDP1_LOCUS18894</name>
</gene>
<feature type="domain" description="J" evidence="2">
    <location>
        <begin position="14"/>
        <end position="78"/>
    </location>
</feature>
<dbReference type="PANTHER" id="PTHR43908">
    <property type="entry name" value="AT29763P-RELATED"/>
    <property type="match status" value="1"/>
</dbReference>
<dbReference type="Gene3D" id="1.10.287.110">
    <property type="entry name" value="DnaJ domain"/>
    <property type="match status" value="1"/>
</dbReference>
<sequence length="240" mass="27581">MESDEARFMKENTDYYEILGVSKEATADQIKKAYRKLALKYHPDKNKSENATEIFKKISAAYACLSDEQKRKMYDLHGTEDEFQTQFNPNNIDPNEIFRMFFQQAGGDPFANLFNGGGSSFTVYTTNFGNGGRTTRAHTNGGTRRQQRDPFGNGSGINIFDLLNGNTGGQGARRRHTRETEEYEEEIDPLNYFQQQRYQRGRNNRAARQNQDPNLVQVNLFNNCLPCILCCLFVFYVLLI</sequence>
<dbReference type="InterPro" id="IPR001623">
    <property type="entry name" value="DnaJ_domain"/>
</dbReference>
<accession>A0AAD1XRF4</accession>
<organism evidence="3 4">
    <name type="scientific">Euplotes crassus</name>
    <dbReference type="NCBI Taxonomy" id="5936"/>
    <lineage>
        <taxon>Eukaryota</taxon>
        <taxon>Sar</taxon>
        <taxon>Alveolata</taxon>
        <taxon>Ciliophora</taxon>
        <taxon>Intramacronucleata</taxon>
        <taxon>Spirotrichea</taxon>
        <taxon>Hypotrichia</taxon>
        <taxon>Euplotida</taxon>
        <taxon>Euplotidae</taxon>
        <taxon>Moneuplotes</taxon>
    </lineage>
</organism>
<dbReference type="InterPro" id="IPR036869">
    <property type="entry name" value="J_dom_sf"/>
</dbReference>
<keyword evidence="1" id="KW-0472">Membrane</keyword>
<dbReference type="CDD" id="cd06257">
    <property type="entry name" value="DnaJ"/>
    <property type="match status" value="1"/>
</dbReference>
<dbReference type="InterPro" id="IPR051100">
    <property type="entry name" value="DnaJ_subfamily_B/C"/>
</dbReference>
<dbReference type="PROSITE" id="PS50076">
    <property type="entry name" value="DNAJ_2"/>
    <property type="match status" value="1"/>
</dbReference>
<keyword evidence="1" id="KW-1133">Transmembrane helix</keyword>
<keyword evidence="4" id="KW-1185">Reference proteome</keyword>
<proteinExistence type="predicted"/>